<feature type="domain" description="CzcB-like alpha-helical hairpin" evidence="6">
    <location>
        <begin position="152"/>
        <end position="211"/>
    </location>
</feature>
<evidence type="ECO:0000259" key="8">
    <source>
        <dbReference type="Pfam" id="PF25973"/>
    </source>
</evidence>
<reference evidence="10 11" key="1">
    <citation type="submission" date="2021-07" db="EMBL/GenBank/DDBJ databases">
        <title>Characterization of Violacein-producing bacteria and related species.</title>
        <authorList>
            <person name="Wilson H.S."/>
            <person name="De Leon M.E."/>
        </authorList>
    </citation>
    <scope>NUCLEOTIDE SEQUENCE [LARGE SCALE GENOMIC DNA]</scope>
    <source>
        <strain evidence="10 11">HSC-2F05</strain>
    </source>
</reference>
<evidence type="ECO:0000259" key="9">
    <source>
        <dbReference type="Pfam" id="PF25975"/>
    </source>
</evidence>
<feature type="domain" description="CusB-like beta-barrel" evidence="7">
    <location>
        <begin position="260"/>
        <end position="334"/>
    </location>
</feature>
<evidence type="ECO:0000313" key="11">
    <source>
        <dbReference type="Proteomes" id="UP001198602"/>
    </source>
</evidence>
<dbReference type="Gene3D" id="2.40.50.100">
    <property type="match status" value="1"/>
</dbReference>
<dbReference type="InterPro" id="IPR058649">
    <property type="entry name" value="CzcB_C"/>
</dbReference>
<dbReference type="InterPro" id="IPR051909">
    <property type="entry name" value="MFP_Cation_Efflux"/>
</dbReference>
<keyword evidence="5" id="KW-1133">Transmembrane helix</keyword>
<comment type="similarity">
    <text evidence="1">Belongs to the membrane fusion protein (MFP) (TC 8.A.1) family.</text>
</comment>
<keyword evidence="11" id="KW-1185">Reference proteome</keyword>
<dbReference type="InterPro" id="IPR058792">
    <property type="entry name" value="Beta-barrel_RND_2"/>
</dbReference>
<keyword evidence="3" id="KW-0175">Coiled coil</keyword>
<dbReference type="NCBIfam" id="TIGR01730">
    <property type="entry name" value="RND_mfp"/>
    <property type="match status" value="1"/>
</dbReference>
<dbReference type="Pfam" id="PF25975">
    <property type="entry name" value="CzcB_C"/>
    <property type="match status" value="1"/>
</dbReference>
<evidence type="ECO:0000313" key="10">
    <source>
        <dbReference type="EMBL" id="MCA1854435.1"/>
    </source>
</evidence>
<dbReference type="PANTHER" id="PTHR30097:SF4">
    <property type="entry name" value="SLR6042 PROTEIN"/>
    <property type="match status" value="1"/>
</dbReference>
<keyword evidence="2" id="KW-0813">Transport</keyword>
<feature type="compositionally biased region" description="Basic and acidic residues" evidence="4">
    <location>
        <begin position="40"/>
        <end position="72"/>
    </location>
</feature>
<evidence type="ECO:0000256" key="5">
    <source>
        <dbReference type="SAM" id="Phobius"/>
    </source>
</evidence>
<evidence type="ECO:0000259" key="7">
    <source>
        <dbReference type="Pfam" id="PF25954"/>
    </source>
</evidence>
<dbReference type="SUPFAM" id="SSF111369">
    <property type="entry name" value="HlyD-like secretion proteins"/>
    <property type="match status" value="1"/>
</dbReference>
<sequence>MKKNQLQVIAIMVALAIVFGGFVLFKSRSGGAEQAGQSEAAEHGEKDDHNETKGAAEEGKGDEHAAEKHEAEGVIRFTDDQIKLAGITMQTAAAAHLDTFIRMPGQIALNEDRTAHVTARAPGAVEQVAATLGQNVRKGDVLVVIASAEIADQRADLATAEKRVAYARSVYASEKSLWEEKISARQDYLKAESDLREAEIALQGARQKLAALGSQGGSSGTSNRLQVRAPFSGTIVEKHVALGEVAGADTRIFTISDLSTVWADVVVPAKDLEIVRVGTEAVIRSVASDTTAPGKVSFVSSLIGQESRSAKARVILDNPKTAWRPGLFVNVDIVTGSAEVPVAVTREALQTVEGRQVVFKRVGEGFMAQPVSVGRSDGRLVEIVSGMKPGEQYAGAGSFAIKAEQAKGDAEHEH</sequence>
<feature type="domain" description="CzcB-like barrel-sandwich hybrid" evidence="8">
    <location>
        <begin position="113"/>
        <end position="257"/>
    </location>
</feature>
<dbReference type="EMBL" id="JAHYBX010000001">
    <property type="protein sequence ID" value="MCA1854435.1"/>
    <property type="molecule type" value="Genomic_DNA"/>
</dbReference>
<proteinExistence type="inferred from homology"/>
<name>A0ABS7Y7Q1_9BURK</name>
<dbReference type="InterPro" id="IPR006143">
    <property type="entry name" value="RND_pump_MFP"/>
</dbReference>
<keyword evidence="5" id="KW-0472">Membrane</keyword>
<comment type="caution">
    <text evidence="10">The sequence shown here is derived from an EMBL/GenBank/DDBJ whole genome shotgun (WGS) entry which is preliminary data.</text>
</comment>
<dbReference type="Pfam" id="PF25954">
    <property type="entry name" value="Beta-barrel_RND_2"/>
    <property type="match status" value="1"/>
</dbReference>
<dbReference type="Gene3D" id="2.40.420.20">
    <property type="match status" value="1"/>
</dbReference>
<dbReference type="Pfam" id="PF25973">
    <property type="entry name" value="BSH_CzcB"/>
    <property type="match status" value="1"/>
</dbReference>
<feature type="domain" description="CzcB-like C-terminal circularly permuted SH3-like" evidence="9">
    <location>
        <begin position="342"/>
        <end position="402"/>
    </location>
</feature>
<dbReference type="InterPro" id="IPR058647">
    <property type="entry name" value="BSH_CzcB-like"/>
</dbReference>
<feature type="coiled-coil region" evidence="3">
    <location>
        <begin position="188"/>
        <end position="215"/>
    </location>
</feature>
<protein>
    <submittedName>
        <fullName evidence="10">Efflux RND transporter periplasmic adaptor subunit</fullName>
    </submittedName>
</protein>
<dbReference type="RefSeq" id="WP_225236910.1">
    <property type="nucleotide sequence ID" value="NZ_JAHYBX010000001.1"/>
</dbReference>
<dbReference type="Proteomes" id="UP001198602">
    <property type="component" value="Unassembled WGS sequence"/>
</dbReference>
<evidence type="ECO:0000256" key="3">
    <source>
        <dbReference type="SAM" id="Coils"/>
    </source>
</evidence>
<dbReference type="InterPro" id="IPR058648">
    <property type="entry name" value="HH_CzcB-like"/>
</dbReference>
<dbReference type="PANTHER" id="PTHR30097">
    <property type="entry name" value="CATION EFFLUX SYSTEM PROTEIN CUSB"/>
    <property type="match status" value="1"/>
</dbReference>
<gene>
    <name evidence="10" type="ORF">LE190_00640</name>
</gene>
<keyword evidence="5" id="KW-0812">Transmembrane</keyword>
<evidence type="ECO:0000256" key="1">
    <source>
        <dbReference type="ARBA" id="ARBA00009477"/>
    </source>
</evidence>
<evidence type="ECO:0000259" key="6">
    <source>
        <dbReference type="Pfam" id="PF25893"/>
    </source>
</evidence>
<accession>A0ABS7Y7Q1</accession>
<feature type="transmembrane region" description="Helical" evidence="5">
    <location>
        <begin position="6"/>
        <end position="25"/>
    </location>
</feature>
<evidence type="ECO:0000256" key="2">
    <source>
        <dbReference type="ARBA" id="ARBA00022448"/>
    </source>
</evidence>
<evidence type="ECO:0000256" key="4">
    <source>
        <dbReference type="SAM" id="MobiDB-lite"/>
    </source>
</evidence>
<feature type="region of interest" description="Disordered" evidence="4">
    <location>
        <begin position="34"/>
        <end position="72"/>
    </location>
</feature>
<dbReference type="Gene3D" id="1.10.287.470">
    <property type="entry name" value="Helix hairpin bin"/>
    <property type="match status" value="1"/>
</dbReference>
<dbReference type="Pfam" id="PF25893">
    <property type="entry name" value="HH_CzcB"/>
    <property type="match status" value="1"/>
</dbReference>
<dbReference type="Gene3D" id="2.40.30.170">
    <property type="match status" value="1"/>
</dbReference>
<organism evidence="10 11">
    <name type="scientific">Massilia hydrophila</name>
    <dbReference type="NCBI Taxonomy" id="3044279"/>
    <lineage>
        <taxon>Bacteria</taxon>
        <taxon>Pseudomonadati</taxon>
        <taxon>Pseudomonadota</taxon>
        <taxon>Betaproteobacteria</taxon>
        <taxon>Burkholderiales</taxon>
        <taxon>Oxalobacteraceae</taxon>
        <taxon>Telluria group</taxon>
        <taxon>Massilia</taxon>
    </lineage>
</organism>